<feature type="compositionally biased region" description="Basic residues" evidence="1">
    <location>
        <begin position="112"/>
        <end position="122"/>
    </location>
</feature>
<organism evidence="3 4">
    <name type="scientific">Mesorhizobium plurifarium</name>
    <dbReference type="NCBI Taxonomy" id="69974"/>
    <lineage>
        <taxon>Bacteria</taxon>
        <taxon>Pseudomonadati</taxon>
        <taxon>Pseudomonadota</taxon>
        <taxon>Alphaproteobacteria</taxon>
        <taxon>Hyphomicrobiales</taxon>
        <taxon>Phyllobacteriaceae</taxon>
        <taxon>Mesorhizobium</taxon>
    </lineage>
</organism>
<evidence type="ECO:0000313" key="3">
    <source>
        <dbReference type="EMBL" id="CDX25414.1"/>
    </source>
</evidence>
<dbReference type="AlphaFoldDB" id="A0A090E6V1"/>
<keyword evidence="2" id="KW-0732">Signal</keyword>
<feature type="chain" id="PRO_5001854710" description="Secreted protein" evidence="2">
    <location>
        <begin position="19"/>
        <end position="147"/>
    </location>
</feature>
<proteinExistence type="predicted"/>
<evidence type="ECO:0000256" key="1">
    <source>
        <dbReference type="SAM" id="MobiDB-lite"/>
    </source>
</evidence>
<evidence type="ECO:0000313" key="4">
    <source>
        <dbReference type="Proteomes" id="UP000046373"/>
    </source>
</evidence>
<protein>
    <recommendedName>
        <fullName evidence="5">Secreted protein</fullName>
    </recommendedName>
</protein>
<feature type="region of interest" description="Disordered" evidence="1">
    <location>
        <begin position="104"/>
        <end position="147"/>
    </location>
</feature>
<name>A0A090E6V1_MESPL</name>
<evidence type="ECO:0000256" key="2">
    <source>
        <dbReference type="SAM" id="SignalP"/>
    </source>
</evidence>
<dbReference type="Proteomes" id="UP000046373">
    <property type="component" value="Unassembled WGS sequence"/>
</dbReference>
<sequence>MTKGVAVRSACWSGARFAAASAAAATSGGNPSGTWNSVRIFARPAESACEGSVSDFMQPSYTGVPDAGRLRRKIARDGRLTYRRRGAESMTLELPQSLRVFPAARERQPCPLHRKPSKRPPARRFPPSAARSRKASSRARRARCTIP</sequence>
<reference evidence="3 4" key="1">
    <citation type="submission" date="2014-08" db="EMBL/GenBank/DDBJ databases">
        <authorList>
            <person name="Moulin Lionel"/>
        </authorList>
    </citation>
    <scope>NUCLEOTIDE SEQUENCE [LARGE SCALE GENOMIC DNA]</scope>
</reference>
<evidence type="ECO:0008006" key="5">
    <source>
        <dbReference type="Google" id="ProtNLM"/>
    </source>
</evidence>
<feature type="signal peptide" evidence="2">
    <location>
        <begin position="1"/>
        <end position="18"/>
    </location>
</feature>
<feature type="compositionally biased region" description="Basic residues" evidence="1">
    <location>
        <begin position="131"/>
        <end position="147"/>
    </location>
</feature>
<gene>
    <name evidence="3" type="ORF">MPLDJ20_120104</name>
</gene>
<accession>A0A090E6V1</accession>
<dbReference type="EMBL" id="CCNB01000004">
    <property type="protein sequence ID" value="CDX25414.1"/>
    <property type="molecule type" value="Genomic_DNA"/>
</dbReference>